<feature type="transmembrane region" description="Helical" evidence="13">
    <location>
        <begin position="7"/>
        <end position="26"/>
    </location>
</feature>
<evidence type="ECO:0000259" key="14">
    <source>
        <dbReference type="PROSITE" id="PS50035"/>
    </source>
</evidence>
<feature type="transmembrane region" description="Helical" evidence="13">
    <location>
        <begin position="63"/>
        <end position="82"/>
    </location>
</feature>
<keyword evidence="4" id="KW-0808">Transferase</keyword>
<dbReference type="InterPro" id="IPR027379">
    <property type="entry name" value="CLS_N"/>
</dbReference>
<dbReference type="RefSeq" id="WP_238317012.1">
    <property type="nucleotide sequence ID" value="NZ_BQKV01000046.1"/>
</dbReference>
<dbReference type="GO" id="GO:0008808">
    <property type="term" value="F:cardiolipin synthase activity"/>
    <property type="evidence" value="ECO:0007669"/>
    <property type="project" value="UniProtKB-UniRule"/>
</dbReference>
<dbReference type="AlphaFoldDB" id="A0AA37IYV7"/>
<evidence type="ECO:0000256" key="11">
    <source>
        <dbReference type="ARBA" id="ARBA00023264"/>
    </source>
</evidence>
<dbReference type="GO" id="GO:0032049">
    <property type="term" value="P:cardiolipin biosynthetic process"/>
    <property type="evidence" value="ECO:0007669"/>
    <property type="project" value="UniProtKB-UniRule"/>
</dbReference>
<evidence type="ECO:0000256" key="7">
    <source>
        <dbReference type="ARBA" id="ARBA00022989"/>
    </source>
</evidence>
<evidence type="ECO:0000256" key="9">
    <source>
        <dbReference type="ARBA" id="ARBA00023136"/>
    </source>
</evidence>
<evidence type="ECO:0000256" key="10">
    <source>
        <dbReference type="ARBA" id="ARBA00023209"/>
    </source>
</evidence>
<dbReference type="InterPro" id="IPR025202">
    <property type="entry name" value="PLD-like_dom"/>
</dbReference>
<evidence type="ECO:0000256" key="1">
    <source>
        <dbReference type="ARBA" id="ARBA00004651"/>
    </source>
</evidence>
<evidence type="ECO:0000256" key="6">
    <source>
        <dbReference type="ARBA" id="ARBA00022737"/>
    </source>
</evidence>
<evidence type="ECO:0000256" key="2">
    <source>
        <dbReference type="ARBA" id="ARBA00022475"/>
    </source>
</evidence>
<name>A0AA37IYV7_9FIRM</name>
<evidence type="ECO:0000256" key="5">
    <source>
        <dbReference type="ARBA" id="ARBA00022692"/>
    </source>
</evidence>
<protein>
    <recommendedName>
        <fullName evidence="12">Cardiolipin synthase</fullName>
        <ecNumber evidence="12">2.7.8.-</ecNumber>
    </recommendedName>
</protein>
<gene>
    <name evidence="15" type="ORF">JCM17207_14470</name>
</gene>
<dbReference type="Gene3D" id="3.30.870.10">
    <property type="entry name" value="Endonuclease Chain A"/>
    <property type="match status" value="2"/>
</dbReference>
<evidence type="ECO:0000313" key="16">
    <source>
        <dbReference type="Proteomes" id="UP001055185"/>
    </source>
</evidence>
<sequence>MRKILMRILAAIPAVLLQILWLTVLFKWLAPWAALINLGLSVLAVLFVLYLITKQGEDTYKILWLLVILPFPVPGAVLYLMFGSKRTTKSLRVKLEKARAQLAQTLPPAPECPLPPEAGLRLGQTLNYIEGITGAALCPNLGAEFYPLGDDLFPDLLAALEKAERFIFMEYFIIERGVFWDSVSEILCRKAAQGVDVRVMYDDLGSINTYSVKEAWALQQKGVRMMPFNPLVFVKGTLNFRDHRKMTIIDGRVAFSGGINLADEYINRVEKHGIWKDFGLRVEGPAVEGYVRLFAEFWDAFSTEPIPAGLLAPLPPLPAAVPTDGWVLIYGDSPLRNTAASNELYIELLSQAERYAWFCSPYLMLGDSLLEAFVRAARRGVDVRIIMPGMPDKKIVFRMSHSFYPVLLKAGVKIYEYTPGFVHAKGTVIDDRVCTVGTVNLDYRSLFLHFENNALFCNASIVQKVKEDFMATQAQCRTMRLGENVSTGFFHWLLDGVLRIFSPLC</sequence>
<keyword evidence="6" id="KW-0677">Repeat</keyword>
<dbReference type="Proteomes" id="UP001055185">
    <property type="component" value="Unassembled WGS sequence"/>
</dbReference>
<evidence type="ECO:0000256" key="4">
    <source>
        <dbReference type="ARBA" id="ARBA00022679"/>
    </source>
</evidence>
<dbReference type="CDD" id="cd09160">
    <property type="entry name" value="PLDc_SMU_988_like_2"/>
    <property type="match status" value="1"/>
</dbReference>
<keyword evidence="3" id="KW-0444">Lipid biosynthesis</keyword>
<evidence type="ECO:0000313" key="15">
    <source>
        <dbReference type="EMBL" id="GJN64822.1"/>
    </source>
</evidence>
<dbReference type="PANTHER" id="PTHR21248:SF22">
    <property type="entry name" value="PHOSPHOLIPASE D"/>
    <property type="match status" value="1"/>
</dbReference>
<comment type="subcellular location">
    <subcellularLocation>
        <location evidence="1">Cell membrane</location>
        <topology evidence="1">Multi-pass membrane protein</topology>
    </subcellularLocation>
</comment>
<keyword evidence="7 13" id="KW-1133">Transmembrane helix</keyword>
<dbReference type="PANTHER" id="PTHR21248">
    <property type="entry name" value="CARDIOLIPIN SYNTHASE"/>
    <property type="match status" value="1"/>
</dbReference>
<dbReference type="Pfam" id="PF13091">
    <property type="entry name" value="PLDc_2"/>
    <property type="match status" value="2"/>
</dbReference>
<keyword evidence="10" id="KW-0594">Phospholipid biosynthesis</keyword>
<dbReference type="InterPro" id="IPR001736">
    <property type="entry name" value="PLipase_D/transphosphatidylase"/>
</dbReference>
<keyword evidence="11" id="KW-1208">Phospholipid metabolism</keyword>
<feature type="transmembrane region" description="Helical" evidence="13">
    <location>
        <begin position="32"/>
        <end position="51"/>
    </location>
</feature>
<keyword evidence="8" id="KW-0443">Lipid metabolism</keyword>
<evidence type="ECO:0000256" key="12">
    <source>
        <dbReference type="NCBIfam" id="TIGR04265"/>
    </source>
</evidence>
<accession>A0AA37IYV7</accession>
<keyword evidence="9 13" id="KW-0472">Membrane</keyword>
<dbReference type="SUPFAM" id="SSF56024">
    <property type="entry name" value="Phospholipase D/nuclease"/>
    <property type="match status" value="2"/>
</dbReference>
<dbReference type="Pfam" id="PF13396">
    <property type="entry name" value="PLDc_N"/>
    <property type="match status" value="1"/>
</dbReference>
<proteinExistence type="predicted"/>
<feature type="domain" description="PLD phosphodiesterase" evidence="14">
    <location>
        <begin position="238"/>
        <end position="265"/>
    </location>
</feature>
<keyword evidence="2" id="KW-1003">Cell membrane</keyword>
<dbReference type="EC" id="2.7.8.-" evidence="12"/>
<dbReference type="InterPro" id="IPR022924">
    <property type="entry name" value="Cardiolipin_synthase"/>
</dbReference>
<keyword evidence="16" id="KW-1185">Reference proteome</keyword>
<keyword evidence="5 13" id="KW-0812">Transmembrane</keyword>
<dbReference type="CDD" id="cd09154">
    <property type="entry name" value="PLDc_SMU_988_like_1"/>
    <property type="match status" value="1"/>
</dbReference>
<dbReference type="PROSITE" id="PS50035">
    <property type="entry name" value="PLD"/>
    <property type="match status" value="2"/>
</dbReference>
<organism evidence="15 16">
    <name type="scientific">Faecalibacterium gallinarum</name>
    <dbReference type="NCBI Taxonomy" id="2903556"/>
    <lineage>
        <taxon>Bacteria</taxon>
        <taxon>Bacillati</taxon>
        <taxon>Bacillota</taxon>
        <taxon>Clostridia</taxon>
        <taxon>Eubacteriales</taxon>
        <taxon>Oscillospiraceae</taxon>
        <taxon>Faecalibacterium</taxon>
    </lineage>
</organism>
<dbReference type="SMART" id="SM00155">
    <property type="entry name" value="PLDc"/>
    <property type="match status" value="2"/>
</dbReference>
<evidence type="ECO:0000256" key="13">
    <source>
        <dbReference type="SAM" id="Phobius"/>
    </source>
</evidence>
<reference evidence="15" key="1">
    <citation type="journal article" date="2022" name="Int. J. Syst. Evol. Microbiol.">
        <title>Genome-based, phenotypic and chemotaxonomic classification of Faecalibacterium strains: proposal of three novel species Faecalibacterium duncaniae sp. nov., Faecalibacterium hattorii sp. nov. and Faecalibacterium gallinarum sp. nov. .</title>
        <authorList>
            <person name="Sakamoto M."/>
            <person name="Sakurai N."/>
            <person name="Tanno H."/>
            <person name="Iino T."/>
            <person name="Ohkuma M."/>
            <person name="Endo A."/>
        </authorList>
    </citation>
    <scope>NUCLEOTIDE SEQUENCE</scope>
    <source>
        <strain evidence="15">JCM 17207</strain>
    </source>
</reference>
<evidence type="ECO:0000256" key="3">
    <source>
        <dbReference type="ARBA" id="ARBA00022516"/>
    </source>
</evidence>
<dbReference type="EMBL" id="BQKV01000046">
    <property type="protein sequence ID" value="GJN64822.1"/>
    <property type="molecule type" value="Genomic_DNA"/>
</dbReference>
<dbReference type="NCBIfam" id="TIGR04265">
    <property type="entry name" value="bac_cardiolipin"/>
    <property type="match status" value="1"/>
</dbReference>
<comment type="caution">
    <text evidence="15">The sequence shown here is derived from an EMBL/GenBank/DDBJ whole genome shotgun (WGS) entry which is preliminary data.</text>
</comment>
<feature type="domain" description="PLD phosphodiesterase" evidence="14">
    <location>
        <begin position="418"/>
        <end position="445"/>
    </location>
</feature>
<evidence type="ECO:0000256" key="8">
    <source>
        <dbReference type="ARBA" id="ARBA00023098"/>
    </source>
</evidence>
<dbReference type="GO" id="GO:0005886">
    <property type="term" value="C:plasma membrane"/>
    <property type="evidence" value="ECO:0007669"/>
    <property type="project" value="UniProtKB-SubCell"/>
</dbReference>